<dbReference type="InterPro" id="IPR021562">
    <property type="entry name" value="DUF3007"/>
</dbReference>
<evidence type="ECO:0000313" key="3">
    <source>
        <dbReference type="Proteomes" id="UP001445335"/>
    </source>
</evidence>
<dbReference type="Pfam" id="PF11460">
    <property type="entry name" value="DUF3007"/>
    <property type="match status" value="1"/>
</dbReference>
<feature type="transmembrane region" description="Helical" evidence="1">
    <location>
        <begin position="22"/>
        <end position="40"/>
    </location>
</feature>
<keyword evidence="3" id="KW-1185">Reference proteome</keyword>
<comment type="caution">
    <text evidence="2">The sequence shown here is derived from an EMBL/GenBank/DDBJ whole genome shotgun (WGS) entry which is preliminary data.</text>
</comment>
<keyword evidence="1" id="KW-1133">Transmembrane helix</keyword>
<evidence type="ECO:0008006" key="4">
    <source>
        <dbReference type="Google" id="ProtNLM"/>
    </source>
</evidence>
<accession>A0AAW1QIL0</accession>
<dbReference type="PANTHER" id="PTHR35734:SF1">
    <property type="entry name" value="OS01G0805200 PROTEIN"/>
    <property type="match status" value="1"/>
</dbReference>
<reference evidence="2 3" key="1">
    <citation type="journal article" date="2024" name="Nat. Commun.">
        <title>Phylogenomics reveals the evolutionary origins of lichenization in chlorophyte algae.</title>
        <authorList>
            <person name="Puginier C."/>
            <person name="Libourel C."/>
            <person name="Otte J."/>
            <person name="Skaloud P."/>
            <person name="Haon M."/>
            <person name="Grisel S."/>
            <person name="Petersen M."/>
            <person name="Berrin J.G."/>
            <person name="Delaux P.M."/>
            <person name="Dal Grande F."/>
            <person name="Keller J."/>
        </authorList>
    </citation>
    <scope>NUCLEOTIDE SEQUENCE [LARGE SCALE GENOMIC DNA]</scope>
    <source>
        <strain evidence="2 3">SAG 245.80</strain>
    </source>
</reference>
<protein>
    <recommendedName>
        <fullName evidence="4">ATP synthase protein MI25</fullName>
    </recommendedName>
</protein>
<dbReference type="PANTHER" id="PTHR35734">
    <property type="entry name" value="OS01G0805200 PROTEIN"/>
    <property type="match status" value="1"/>
</dbReference>
<proteinExistence type="predicted"/>
<organism evidence="2 3">
    <name type="scientific">Elliptochloris bilobata</name>
    <dbReference type="NCBI Taxonomy" id="381761"/>
    <lineage>
        <taxon>Eukaryota</taxon>
        <taxon>Viridiplantae</taxon>
        <taxon>Chlorophyta</taxon>
        <taxon>core chlorophytes</taxon>
        <taxon>Trebouxiophyceae</taxon>
        <taxon>Trebouxiophyceae incertae sedis</taxon>
        <taxon>Elliptochloris clade</taxon>
        <taxon>Elliptochloris</taxon>
    </lineage>
</organism>
<dbReference type="AlphaFoldDB" id="A0AAW1QIL0"/>
<name>A0AAW1QIL0_9CHLO</name>
<sequence length="134" mass="14742">MSNGAGPGTQDKPEFGYTRKDIILIGGGLIGFGFAMYYGLQAGGVDPLVAGNYVQLFVFLGICLGYISTYFIRVANKDMTYVKQLKDYENAVMAKRLEEMPETEKERLAAEVAAERAAAEERKTRAQDVLEDQG</sequence>
<keyword evidence="1" id="KW-0812">Transmembrane</keyword>
<keyword evidence="1" id="KW-0472">Membrane</keyword>
<dbReference type="EMBL" id="JALJOU010000104">
    <property type="protein sequence ID" value="KAK9821296.1"/>
    <property type="molecule type" value="Genomic_DNA"/>
</dbReference>
<feature type="transmembrane region" description="Helical" evidence="1">
    <location>
        <begin position="52"/>
        <end position="72"/>
    </location>
</feature>
<evidence type="ECO:0000313" key="2">
    <source>
        <dbReference type="EMBL" id="KAK9821296.1"/>
    </source>
</evidence>
<gene>
    <name evidence="2" type="ORF">WJX81_003394</name>
</gene>
<dbReference type="Proteomes" id="UP001445335">
    <property type="component" value="Unassembled WGS sequence"/>
</dbReference>
<evidence type="ECO:0000256" key="1">
    <source>
        <dbReference type="SAM" id="Phobius"/>
    </source>
</evidence>